<organism evidence="1 2">
    <name type="scientific">Candidatus Nomurabacteria bacterium GW2011_GWF2_43_8</name>
    <dbReference type="NCBI Taxonomy" id="1618779"/>
    <lineage>
        <taxon>Bacteria</taxon>
        <taxon>Candidatus Nomuraibacteriota</taxon>
    </lineage>
</organism>
<sequence>MIRGDDFLQNVTIIITHGFEMRIIMMHMFGWSEDYFESLEHPDRCEVKKIILTKDHVFKLESQMRKFNPYTNTKYILRKKK</sequence>
<evidence type="ECO:0008006" key="3">
    <source>
        <dbReference type="Google" id="ProtNLM"/>
    </source>
</evidence>
<dbReference type="InterPro" id="IPR029033">
    <property type="entry name" value="His_PPase_superfam"/>
</dbReference>
<dbReference type="AlphaFoldDB" id="A0A0G1IFG1"/>
<proteinExistence type="predicted"/>
<dbReference type="SUPFAM" id="SSF53254">
    <property type="entry name" value="Phosphoglycerate mutase-like"/>
    <property type="match status" value="1"/>
</dbReference>
<name>A0A0G1IFG1_9BACT</name>
<reference evidence="1 2" key="1">
    <citation type="journal article" date="2015" name="Nature">
        <title>rRNA introns, odd ribosomes, and small enigmatic genomes across a large radiation of phyla.</title>
        <authorList>
            <person name="Brown C.T."/>
            <person name="Hug L.A."/>
            <person name="Thomas B.C."/>
            <person name="Sharon I."/>
            <person name="Castelle C.J."/>
            <person name="Singh A."/>
            <person name="Wilkins M.J."/>
            <person name="Williams K.H."/>
            <person name="Banfield J.F."/>
        </authorList>
    </citation>
    <scope>NUCLEOTIDE SEQUENCE [LARGE SCALE GENOMIC DNA]</scope>
</reference>
<protein>
    <recommendedName>
        <fullName evidence="3">Phosphoglycerate mutase</fullName>
    </recommendedName>
</protein>
<comment type="caution">
    <text evidence="1">The sequence shown here is derived from an EMBL/GenBank/DDBJ whole genome shotgun (WGS) entry which is preliminary data.</text>
</comment>
<evidence type="ECO:0000313" key="2">
    <source>
        <dbReference type="Proteomes" id="UP000033831"/>
    </source>
</evidence>
<dbReference type="EMBL" id="LCGX01000052">
    <property type="protein sequence ID" value="KKT21924.1"/>
    <property type="molecule type" value="Genomic_DNA"/>
</dbReference>
<evidence type="ECO:0000313" key="1">
    <source>
        <dbReference type="EMBL" id="KKT21924.1"/>
    </source>
</evidence>
<accession>A0A0G1IFG1</accession>
<gene>
    <name evidence="1" type="ORF">UW07_C0052G0008</name>
</gene>
<dbReference type="Proteomes" id="UP000033831">
    <property type="component" value="Unassembled WGS sequence"/>
</dbReference>